<dbReference type="Proteomes" id="UP000006727">
    <property type="component" value="Chromosome 5"/>
</dbReference>
<dbReference type="PANTHER" id="PTHR22814">
    <property type="entry name" value="COPPER TRANSPORT PROTEIN ATOX1-RELATED"/>
    <property type="match status" value="1"/>
</dbReference>
<dbReference type="AlphaFoldDB" id="A0A2K1KL02"/>
<feature type="compositionally biased region" description="Polar residues" evidence="2">
    <location>
        <begin position="173"/>
        <end position="183"/>
    </location>
</feature>
<dbReference type="PROSITE" id="PS50846">
    <property type="entry name" value="HMA_2"/>
    <property type="match status" value="1"/>
</dbReference>
<evidence type="ECO:0000313" key="4">
    <source>
        <dbReference type="EMBL" id="PNR54459.1"/>
    </source>
</evidence>
<dbReference type="InterPro" id="IPR006121">
    <property type="entry name" value="HMA_dom"/>
</dbReference>
<reference evidence="5" key="3">
    <citation type="submission" date="2020-12" db="UniProtKB">
        <authorList>
            <consortium name="EnsemblPlants"/>
        </authorList>
    </citation>
    <scope>IDENTIFICATION</scope>
</reference>
<evidence type="ECO:0000256" key="1">
    <source>
        <dbReference type="ARBA" id="ARBA00022723"/>
    </source>
</evidence>
<dbReference type="EnsemblPlants" id="Pp3c5_25180V3.2">
    <property type="protein sequence ID" value="Pp3c5_25180V3.2"/>
    <property type="gene ID" value="Pp3c5_25180"/>
</dbReference>
<name>A0A2K1KL02_PHYPA</name>
<dbReference type="Gene3D" id="3.30.70.100">
    <property type="match status" value="1"/>
</dbReference>
<dbReference type="EMBL" id="ABEU02000005">
    <property type="protein sequence ID" value="PNR54459.1"/>
    <property type="molecule type" value="Genomic_DNA"/>
</dbReference>
<dbReference type="FunCoup" id="A0A2K1KL02">
    <property type="interactions" value="81"/>
</dbReference>
<feature type="region of interest" description="Disordered" evidence="2">
    <location>
        <begin position="169"/>
        <end position="190"/>
    </location>
</feature>
<evidence type="ECO:0000313" key="5">
    <source>
        <dbReference type="EnsemblPlants" id="Pp3c5_25180V3.1"/>
    </source>
</evidence>
<evidence type="ECO:0000256" key="2">
    <source>
        <dbReference type="SAM" id="MobiDB-lite"/>
    </source>
</evidence>
<dbReference type="InterPro" id="IPR036163">
    <property type="entry name" value="HMA_dom_sf"/>
</dbReference>
<evidence type="ECO:0000259" key="3">
    <source>
        <dbReference type="PROSITE" id="PS50846"/>
    </source>
</evidence>
<dbReference type="RefSeq" id="XP_024375439.1">
    <property type="nucleotide sequence ID" value="XM_024519671.2"/>
</dbReference>
<dbReference type="GeneID" id="112282255"/>
<dbReference type="PANTHER" id="PTHR22814:SF336">
    <property type="entry name" value="HEAVY METAL-ASSOCIATED ISOPRENYLATED PLANT PROTEIN 23"/>
    <property type="match status" value="1"/>
</dbReference>
<dbReference type="PaxDb" id="3218-PP1S23_332V6.1"/>
<dbReference type="CDD" id="cd00371">
    <property type="entry name" value="HMA"/>
    <property type="match status" value="1"/>
</dbReference>
<evidence type="ECO:0000313" key="6">
    <source>
        <dbReference type="Proteomes" id="UP000006727"/>
    </source>
</evidence>
<dbReference type="SUPFAM" id="SSF55008">
    <property type="entry name" value="HMA, heavy metal-associated domain"/>
    <property type="match status" value="1"/>
</dbReference>
<feature type="domain" description="HMA" evidence="3">
    <location>
        <begin position="29"/>
        <end position="92"/>
    </location>
</feature>
<keyword evidence="1" id="KW-0479">Metal-binding</keyword>
<sequence>MSLNDVFLARSEPWWMNEHPLPYRDAGNSPRTELRAVMCCNKCEEKVREEISEAYGVEEIFTDQTRSKVVVYGYVDKHDVLKKTRKVDKRADIVSSDSFTFYHDNHSKHRKHHKHSQGYFFDNSRGHIHNRTGNHLPIFEVTGSPRYNSSFVQSSSYDNISDRRHSSYYVPGYQSTQTSNNRLNYKPDSRYRHLNNGYQSEPENRYRYHDYESSEYGPQHDHRYRYGYSGYKPSQSYPPSYVERDYRGSPYPLGITNPTYIKHIKCS</sequence>
<organism evidence="4">
    <name type="scientific">Physcomitrium patens</name>
    <name type="common">Spreading-leaved earth moss</name>
    <name type="synonym">Physcomitrella patens</name>
    <dbReference type="NCBI Taxonomy" id="3218"/>
    <lineage>
        <taxon>Eukaryota</taxon>
        <taxon>Viridiplantae</taxon>
        <taxon>Streptophyta</taxon>
        <taxon>Embryophyta</taxon>
        <taxon>Bryophyta</taxon>
        <taxon>Bryophytina</taxon>
        <taxon>Bryopsida</taxon>
        <taxon>Funariidae</taxon>
        <taxon>Funariales</taxon>
        <taxon>Funariaceae</taxon>
        <taxon>Physcomitrium</taxon>
    </lineage>
</organism>
<accession>A0A2K1KL02</accession>
<protein>
    <recommendedName>
        <fullName evidence="3">HMA domain-containing protein</fullName>
    </recommendedName>
</protein>
<dbReference type="OrthoDB" id="689350at2759"/>
<proteinExistence type="predicted"/>
<dbReference type="STRING" id="3218.A0A2K1KL02"/>
<gene>
    <name evidence="5" type="primary">LOC112282255</name>
    <name evidence="4" type="ORF">PHYPA_008136</name>
</gene>
<keyword evidence="6" id="KW-1185">Reference proteome</keyword>
<dbReference type="Gramene" id="Pp3c5_25180V3.1">
    <property type="protein sequence ID" value="Pp3c5_25180V3.1"/>
    <property type="gene ID" value="Pp3c5_25180"/>
</dbReference>
<dbReference type="EnsemblPlants" id="Pp3c5_25180V3.1">
    <property type="protein sequence ID" value="Pp3c5_25180V3.1"/>
    <property type="gene ID" value="Pp3c5_25180"/>
</dbReference>
<reference evidence="4 6" key="2">
    <citation type="journal article" date="2018" name="Plant J.">
        <title>The Physcomitrella patens chromosome-scale assembly reveals moss genome structure and evolution.</title>
        <authorList>
            <person name="Lang D."/>
            <person name="Ullrich K.K."/>
            <person name="Murat F."/>
            <person name="Fuchs J."/>
            <person name="Jenkins J."/>
            <person name="Haas F.B."/>
            <person name="Piednoel M."/>
            <person name="Gundlach H."/>
            <person name="Van Bel M."/>
            <person name="Meyberg R."/>
            <person name="Vives C."/>
            <person name="Morata J."/>
            <person name="Symeonidi A."/>
            <person name="Hiss M."/>
            <person name="Muchero W."/>
            <person name="Kamisugi Y."/>
            <person name="Saleh O."/>
            <person name="Blanc G."/>
            <person name="Decker E.L."/>
            <person name="van Gessel N."/>
            <person name="Grimwood J."/>
            <person name="Hayes R.D."/>
            <person name="Graham S.W."/>
            <person name="Gunter L.E."/>
            <person name="McDaniel S.F."/>
            <person name="Hoernstein S.N.W."/>
            <person name="Larsson A."/>
            <person name="Li F.W."/>
            <person name="Perroud P.F."/>
            <person name="Phillips J."/>
            <person name="Ranjan P."/>
            <person name="Rokshar D.S."/>
            <person name="Rothfels C.J."/>
            <person name="Schneider L."/>
            <person name="Shu S."/>
            <person name="Stevenson D.W."/>
            <person name="Thummler F."/>
            <person name="Tillich M."/>
            <person name="Villarreal Aguilar J.C."/>
            <person name="Widiez T."/>
            <person name="Wong G.K."/>
            <person name="Wymore A."/>
            <person name="Zhang Y."/>
            <person name="Zimmer A.D."/>
            <person name="Quatrano R.S."/>
            <person name="Mayer K.F.X."/>
            <person name="Goodstein D."/>
            <person name="Casacuberta J.M."/>
            <person name="Vandepoele K."/>
            <person name="Reski R."/>
            <person name="Cuming A.C."/>
            <person name="Tuskan G.A."/>
            <person name="Maumus F."/>
            <person name="Salse J."/>
            <person name="Schmutz J."/>
            <person name="Rensing S.A."/>
        </authorList>
    </citation>
    <scope>NUCLEOTIDE SEQUENCE [LARGE SCALE GENOMIC DNA]</scope>
    <source>
        <strain evidence="5 6">cv. Gransden 2004</strain>
    </source>
</reference>
<reference evidence="4 6" key="1">
    <citation type="journal article" date="2008" name="Science">
        <title>The Physcomitrella genome reveals evolutionary insights into the conquest of land by plants.</title>
        <authorList>
            <person name="Rensing S."/>
            <person name="Lang D."/>
            <person name="Zimmer A."/>
            <person name="Terry A."/>
            <person name="Salamov A."/>
            <person name="Shapiro H."/>
            <person name="Nishiyama T."/>
            <person name="Perroud P.-F."/>
            <person name="Lindquist E."/>
            <person name="Kamisugi Y."/>
            <person name="Tanahashi T."/>
            <person name="Sakakibara K."/>
            <person name="Fujita T."/>
            <person name="Oishi K."/>
            <person name="Shin-I T."/>
            <person name="Kuroki Y."/>
            <person name="Toyoda A."/>
            <person name="Suzuki Y."/>
            <person name="Hashimoto A."/>
            <person name="Yamaguchi K."/>
            <person name="Sugano A."/>
            <person name="Kohara Y."/>
            <person name="Fujiyama A."/>
            <person name="Anterola A."/>
            <person name="Aoki S."/>
            <person name="Ashton N."/>
            <person name="Barbazuk W.B."/>
            <person name="Barker E."/>
            <person name="Bennetzen J."/>
            <person name="Bezanilla M."/>
            <person name="Blankenship R."/>
            <person name="Cho S.H."/>
            <person name="Dutcher S."/>
            <person name="Estelle M."/>
            <person name="Fawcett J.A."/>
            <person name="Gundlach H."/>
            <person name="Hanada K."/>
            <person name="Heyl A."/>
            <person name="Hicks K.A."/>
            <person name="Hugh J."/>
            <person name="Lohr M."/>
            <person name="Mayer K."/>
            <person name="Melkozernov A."/>
            <person name="Murata T."/>
            <person name="Nelson D."/>
            <person name="Pils B."/>
            <person name="Prigge M."/>
            <person name="Reiss B."/>
            <person name="Renner T."/>
            <person name="Rombauts S."/>
            <person name="Rushton P."/>
            <person name="Sanderfoot A."/>
            <person name="Schween G."/>
            <person name="Shiu S.-H."/>
            <person name="Stueber K."/>
            <person name="Theodoulou F.L."/>
            <person name="Tu H."/>
            <person name="Van de Peer Y."/>
            <person name="Verrier P.J."/>
            <person name="Waters E."/>
            <person name="Wood A."/>
            <person name="Yang L."/>
            <person name="Cove D."/>
            <person name="Cuming A."/>
            <person name="Hasebe M."/>
            <person name="Lucas S."/>
            <person name="Mishler D.B."/>
            <person name="Reski R."/>
            <person name="Grigoriev I."/>
            <person name="Quatrano R.S."/>
            <person name="Boore J.L."/>
        </authorList>
    </citation>
    <scope>NUCLEOTIDE SEQUENCE [LARGE SCALE GENOMIC DNA]</scope>
    <source>
        <strain evidence="5 6">cv. Gransden 2004</strain>
    </source>
</reference>
<dbReference type="GO" id="GO:0046872">
    <property type="term" value="F:metal ion binding"/>
    <property type="evidence" value="ECO:0007669"/>
    <property type="project" value="UniProtKB-KW"/>
</dbReference>
<dbReference type="Gramene" id="Pp3c5_25180V3.2">
    <property type="protein sequence ID" value="Pp3c5_25180V3.2"/>
    <property type="gene ID" value="Pp3c5_25180"/>
</dbReference>
<dbReference type="KEGG" id="ppp:112282255"/>